<dbReference type="AlphaFoldDB" id="A0A0S4M730"/>
<dbReference type="EMBL" id="LN906597">
    <property type="protein sequence ID" value="CUT17204.1"/>
    <property type="molecule type" value="Genomic_DNA"/>
</dbReference>
<reference evidence="2" key="1">
    <citation type="submission" date="2015-11" db="EMBL/GenBank/DDBJ databases">
        <authorList>
            <person name="Seth-Smith H.M.B."/>
        </authorList>
    </citation>
    <scope>NUCLEOTIDE SEQUENCE [LARGE SCALE GENOMIC DNA]</scope>
    <source>
        <strain evidence="2">2013Ark11</strain>
    </source>
</reference>
<dbReference type="Proteomes" id="UP000198651">
    <property type="component" value="Chromosome I"/>
</dbReference>
<sequence length="141" mass="16070">MCSYFCTTTERRLTEFCFFTGVDSRDYSALQELLPEVVIAESAPLSPRGHRRFLPPQYDDINFPPTYYSSSSYDVTSPFLIVTAIEDVGEDTLITVEINTRSAGKSKHEVMIRRGKFLKRSHNDECPLAYACFFMEAEVVS</sequence>
<dbReference type="PATRIC" id="fig|1561003.3.peg.363"/>
<accession>A0A0S4M730</accession>
<gene>
    <name evidence="1" type="ORF">Ark11_0350</name>
</gene>
<evidence type="ECO:0000313" key="2">
    <source>
        <dbReference type="Proteomes" id="UP000198651"/>
    </source>
</evidence>
<dbReference type="STRING" id="1561003.Ark11_0350"/>
<proteinExistence type="predicted"/>
<dbReference type="RefSeq" id="WP_092490435.1">
    <property type="nucleotide sequence ID" value="NZ_LN906597.1"/>
</dbReference>
<organism evidence="1 2">
    <name type="scientific">Candidatus Ichthyocystis hellenicum</name>
    <dbReference type="NCBI Taxonomy" id="1561003"/>
    <lineage>
        <taxon>Bacteria</taxon>
        <taxon>Pseudomonadati</taxon>
        <taxon>Pseudomonadota</taxon>
        <taxon>Betaproteobacteria</taxon>
        <taxon>Burkholderiales</taxon>
        <taxon>Candidatus Ichthyocystis</taxon>
    </lineage>
</organism>
<name>A0A0S4M730_9BURK</name>
<keyword evidence="2" id="KW-1185">Reference proteome</keyword>
<protein>
    <submittedName>
        <fullName evidence="1">Uncharacterized protein</fullName>
    </submittedName>
</protein>
<evidence type="ECO:0000313" key="1">
    <source>
        <dbReference type="EMBL" id="CUT17204.1"/>
    </source>
</evidence>
<dbReference type="OrthoDB" id="9868238at2"/>